<gene>
    <name evidence="1" type="ORF">SDC9_167934</name>
</gene>
<evidence type="ECO:0000313" key="1">
    <source>
        <dbReference type="EMBL" id="MPN20555.1"/>
    </source>
</evidence>
<dbReference type="EMBL" id="VSSQ01068348">
    <property type="protein sequence ID" value="MPN20555.1"/>
    <property type="molecule type" value="Genomic_DNA"/>
</dbReference>
<name>A0A645G1P1_9ZZZZ</name>
<sequence>MRIVEQHRKIAAFRIKRLQPARYARHGFKALFYLVKRVIQQQRDGRGAHGVEYAEQTRYLHIYAHIALRRVHIKLYAARRYLNLAGGDIRALAYAEQKLFIRCALEYLGR</sequence>
<proteinExistence type="predicted"/>
<protein>
    <submittedName>
        <fullName evidence="1">Uncharacterized protein</fullName>
    </submittedName>
</protein>
<accession>A0A645G1P1</accession>
<dbReference type="AlphaFoldDB" id="A0A645G1P1"/>
<comment type="caution">
    <text evidence="1">The sequence shown here is derived from an EMBL/GenBank/DDBJ whole genome shotgun (WGS) entry which is preliminary data.</text>
</comment>
<reference evidence="1" key="1">
    <citation type="submission" date="2019-08" db="EMBL/GenBank/DDBJ databases">
        <authorList>
            <person name="Kucharzyk K."/>
            <person name="Murdoch R.W."/>
            <person name="Higgins S."/>
            <person name="Loffler F."/>
        </authorList>
    </citation>
    <scope>NUCLEOTIDE SEQUENCE</scope>
</reference>
<organism evidence="1">
    <name type="scientific">bioreactor metagenome</name>
    <dbReference type="NCBI Taxonomy" id="1076179"/>
    <lineage>
        <taxon>unclassified sequences</taxon>
        <taxon>metagenomes</taxon>
        <taxon>ecological metagenomes</taxon>
    </lineage>
</organism>